<proteinExistence type="predicted"/>
<comment type="cofactor">
    <cofactor evidence="5">
        <name>[2Fe-2S] cluster</name>
        <dbReference type="ChEBI" id="CHEBI:190135"/>
    </cofactor>
</comment>
<evidence type="ECO:0000259" key="6">
    <source>
        <dbReference type="SMART" id="SM00704"/>
    </source>
</evidence>
<protein>
    <submittedName>
        <fullName evidence="7">CDGSH iron-sulfur domain-containing protein 3 mitochondrial</fullName>
    </submittedName>
</protein>
<dbReference type="GO" id="GO:0051537">
    <property type="term" value="F:2 iron, 2 sulfur cluster binding"/>
    <property type="evidence" value="ECO:0007669"/>
    <property type="project" value="UniProtKB-KW"/>
</dbReference>
<feature type="domain" description="Iron-binding zinc finger CDGSH type" evidence="6">
    <location>
        <begin position="126"/>
        <end position="161"/>
    </location>
</feature>
<dbReference type="Proteomes" id="UP000316759">
    <property type="component" value="Unassembled WGS sequence"/>
</dbReference>
<dbReference type="PANTHER" id="PTHR46491:SF3">
    <property type="entry name" value="CDGSH IRON-SULFUR DOMAIN-CONTAINING PROTEIN 3, MITOCHONDRIAL"/>
    <property type="match status" value="1"/>
</dbReference>
<evidence type="ECO:0000256" key="5">
    <source>
        <dbReference type="ARBA" id="ARBA00034078"/>
    </source>
</evidence>
<keyword evidence="8" id="KW-1185">Reference proteome</keyword>
<evidence type="ECO:0000256" key="4">
    <source>
        <dbReference type="ARBA" id="ARBA00023014"/>
    </source>
</evidence>
<dbReference type="InterPro" id="IPR052950">
    <property type="entry name" value="CISD"/>
</dbReference>
<comment type="caution">
    <text evidence="7">The sequence shown here is derived from an EMBL/GenBank/DDBJ whole genome shotgun (WGS) entry which is preliminary data.</text>
</comment>
<dbReference type="InterPro" id="IPR018967">
    <property type="entry name" value="FeS-contain_CDGSH-typ"/>
</dbReference>
<dbReference type="GO" id="GO:0046872">
    <property type="term" value="F:metal ion binding"/>
    <property type="evidence" value="ECO:0007669"/>
    <property type="project" value="UniProtKB-KW"/>
</dbReference>
<keyword evidence="1" id="KW-0001">2Fe-2S</keyword>
<keyword evidence="4" id="KW-0411">Iron-sulfur</keyword>
<dbReference type="PANTHER" id="PTHR46491">
    <property type="entry name" value="CDGSH IRON SULFUR DOMAIN PROTEIN HOMOLOG"/>
    <property type="match status" value="1"/>
</dbReference>
<evidence type="ECO:0000256" key="2">
    <source>
        <dbReference type="ARBA" id="ARBA00022723"/>
    </source>
</evidence>
<evidence type="ECO:0000313" key="7">
    <source>
        <dbReference type="EMBL" id="TPP58989.1"/>
    </source>
</evidence>
<sequence>MISMRQLLLIQPSTYRTTLSLPSRFGRIMVPGTLFRPHNERFDENCDPIPPPHPETPRFQDAYNPNSKYKPRIADKRPLRMICEPNRIYWWCACGHSVTQPFCDGHHIRIIGQTPHFKINKPQFKPLRMTFKEKTEVWWCTCKQTGEPPYCDGSHNCTEVQSAFRY</sequence>
<dbReference type="SMART" id="SM00704">
    <property type="entry name" value="ZnF_CDGSH"/>
    <property type="match status" value="2"/>
</dbReference>
<dbReference type="GO" id="GO:0005739">
    <property type="term" value="C:mitochondrion"/>
    <property type="evidence" value="ECO:0007669"/>
    <property type="project" value="TreeGrafter"/>
</dbReference>
<dbReference type="EMBL" id="SUNJ01011306">
    <property type="protein sequence ID" value="TPP58989.1"/>
    <property type="molecule type" value="Genomic_DNA"/>
</dbReference>
<organism evidence="7 8">
    <name type="scientific">Fasciola gigantica</name>
    <name type="common">Giant liver fluke</name>
    <dbReference type="NCBI Taxonomy" id="46835"/>
    <lineage>
        <taxon>Eukaryota</taxon>
        <taxon>Metazoa</taxon>
        <taxon>Spiralia</taxon>
        <taxon>Lophotrochozoa</taxon>
        <taxon>Platyhelminthes</taxon>
        <taxon>Trematoda</taxon>
        <taxon>Digenea</taxon>
        <taxon>Plagiorchiida</taxon>
        <taxon>Echinostomata</taxon>
        <taxon>Echinostomatoidea</taxon>
        <taxon>Fasciolidae</taxon>
        <taxon>Fasciola</taxon>
    </lineage>
</organism>
<gene>
    <name evidence="7" type="ORF">FGIG_09557</name>
</gene>
<reference evidence="7 8" key="1">
    <citation type="submission" date="2019-04" db="EMBL/GenBank/DDBJ databases">
        <title>Annotation for the trematode Fasciola gigantica.</title>
        <authorList>
            <person name="Choi Y.-J."/>
        </authorList>
    </citation>
    <scope>NUCLEOTIDE SEQUENCE [LARGE SCALE GENOMIC DNA]</scope>
    <source>
        <strain evidence="7">Uganda_cow_1</strain>
    </source>
</reference>
<evidence type="ECO:0000256" key="3">
    <source>
        <dbReference type="ARBA" id="ARBA00023004"/>
    </source>
</evidence>
<dbReference type="AlphaFoldDB" id="A0A504YFG6"/>
<accession>A0A504YFG6</accession>
<dbReference type="OrthoDB" id="15717at2759"/>
<name>A0A504YFG6_FASGI</name>
<dbReference type="Gene3D" id="3.40.5.90">
    <property type="entry name" value="CDGSH iron-sulfur domain, mitoNEET-type"/>
    <property type="match status" value="2"/>
</dbReference>
<dbReference type="STRING" id="46835.A0A504YFG6"/>
<evidence type="ECO:0000256" key="1">
    <source>
        <dbReference type="ARBA" id="ARBA00022714"/>
    </source>
</evidence>
<keyword evidence="2" id="KW-0479">Metal-binding</keyword>
<keyword evidence="3" id="KW-0408">Iron</keyword>
<evidence type="ECO:0000313" key="8">
    <source>
        <dbReference type="Proteomes" id="UP000316759"/>
    </source>
</evidence>
<dbReference type="InterPro" id="IPR042216">
    <property type="entry name" value="MitoNEET_CISD"/>
</dbReference>
<dbReference type="Pfam" id="PF09360">
    <property type="entry name" value="zf-CDGSH"/>
    <property type="match status" value="1"/>
</dbReference>
<feature type="domain" description="Iron-binding zinc finger CDGSH type" evidence="6">
    <location>
        <begin position="76"/>
        <end position="113"/>
    </location>
</feature>